<dbReference type="EMBL" id="MGAL01000042">
    <property type="protein sequence ID" value="OGK46672.1"/>
    <property type="molecule type" value="Genomic_DNA"/>
</dbReference>
<proteinExistence type="predicted"/>
<organism evidence="6 7">
    <name type="scientific">Candidatus Roizmanbacteria bacterium RIFCSPLOWO2_01_FULL_38_12</name>
    <dbReference type="NCBI Taxonomy" id="1802061"/>
    <lineage>
        <taxon>Bacteria</taxon>
        <taxon>Candidatus Roizmaniibacteriota</taxon>
    </lineage>
</organism>
<feature type="transmembrane region" description="Helical" evidence="3">
    <location>
        <begin position="7"/>
        <end position="29"/>
    </location>
</feature>
<dbReference type="InterPro" id="IPR005311">
    <property type="entry name" value="PBP_dimer"/>
</dbReference>
<keyword evidence="2 3" id="KW-0472">Membrane</keyword>
<evidence type="ECO:0008006" key="8">
    <source>
        <dbReference type="Google" id="ProtNLM"/>
    </source>
</evidence>
<feature type="domain" description="Penicillin-binding protein dimerisation" evidence="5">
    <location>
        <begin position="42"/>
        <end position="191"/>
    </location>
</feature>
<dbReference type="InterPro" id="IPR001460">
    <property type="entry name" value="PCN-bd_Tpept"/>
</dbReference>
<dbReference type="GO" id="GO:0008658">
    <property type="term" value="F:penicillin binding"/>
    <property type="evidence" value="ECO:0007669"/>
    <property type="project" value="InterPro"/>
</dbReference>
<protein>
    <recommendedName>
        <fullName evidence="8">Penicillin-binding protein transpeptidase domain-containing protein</fullName>
    </recommendedName>
</protein>
<dbReference type="Pfam" id="PF03717">
    <property type="entry name" value="PBP_dimer"/>
    <property type="match status" value="1"/>
</dbReference>
<dbReference type="Proteomes" id="UP000177141">
    <property type="component" value="Unassembled WGS sequence"/>
</dbReference>
<evidence type="ECO:0000259" key="5">
    <source>
        <dbReference type="Pfam" id="PF03717"/>
    </source>
</evidence>
<dbReference type="SUPFAM" id="SSF56519">
    <property type="entry name" value="Penicillin binding protein dimerisation domain"/>
    <property type="match status" value="1"/>
</dbReference>
<reference evidence="6 7" key="1">
    <citation type="journal article" date="2016" name="Nat. Commun.">
        <title>Thousands of microbial genomes shed light on interconnected biogeochemical processes in an aquifer system.</title>
        <authorList>
            <person name="Anantharaman K."/>
            <person name="Brown C.T."/>
            <person name="Hug L.A."/>
            <person name="Sharon I."/>
            <person name="Castelle C.J."/>
            <person name="Probst A.J."/>
            <person name="Thomas B.C."/>
            <person name="Singh A."/>
            <person name="Wilkins M.J."/>
            <person name="Karaoz U."/>
            <person name="Brodie E.L."/>
            <person name="Williams K.H."/>
            <person name="Hubbard S.S."/>
            <person name="Banfield J.F."/>
        </authorList>
    </citation>
    <scope>NUCLEOTIDE SEQUENCE [LARGE SCALE GENOMIC DNA]</scope>
</reference>
<dbReference type="InterPro" id="IPR036138">
    <property type="entry name" value="PBP_dimer_sf"/>
</dbReference>
<gene>
    <name evidence="6" type="ORF">A3A93_00160</name>
</gene>
<dbReference type="Gene3D" id="3.40.710.10">
    <property type="entry name" value="DD-peptidase/beta-lactamase superfamily"/>
    <property type="match status" value="1"/>
</dbReference>
<evidence type="ECO:0000313" key="6">
    <source>
        <dbReference type="EMBL" id="OGK46672.1"/>
    </source>
</evidence>
<feature type="domain" description="Penicillin-binding protein transpeptidase" evidence="4">
    <location>
        <begin position="235"/>
        <end position="538"/>
    </location>
</feature>
<dbReference type="STRING" id="1802061.A3A93_00160"/>
<dbReference type="PANTHER" id="PTHR30627:SF1">
    <property type="entry name" value="PEPTIDOGLYCAN D,D-TRANSPEPTIDASE FTSI"/>
    <property type="match status" value="1"/>
</dbReference>
<sequence length="552" mass="61344">MSKMRLLLYIFVACLIVIVVRLFFIQILFASSYSVDYTVTEKIEAERGKILDRNLDPLAINQTKYLLYVKPQEMKNKEELVAKIDEALHLGEATIEARINETKEWAAVANSVDKKMKEKIQELSLPGVGFEPQRERFYPEASLAAHLIGFVGKDENGRQLGYFGVEGYYDRDLAGLSGVLKSERDLFGRPIFSGDQEKVAAQDGRTVVLTIDKAVQLIIKKNLKNAVEQYKAKAGCVIAVTPKTMEIVGLSCLPDFDPTTYFDSSEDVFIDWAISSGYEPGSTFKPLVMAAAINEDLFEPNDIYNESGPVEVGGYSIQNWNDKYDGKIDIARILEKSSNVGMTYVGGKLGKEKLYKYLKNYGFGDYTNIDLQGESTAELRPIESWYAIDTATHSFGQGISVTAIQLVRAFSSIINGGYLMRPYIVKAVVDDTGTKVREPQIQRQVIDKRTSAIMRKMLVSTVAHAEAKWDIPKGFTFGGKTGTAQIALGGKYDTSKTIASFIGFAPADDPKFLVLVVLREPGVSSWGSETAAPLFFEIAKELLVYYNIPPDH</sequence>
<dbReference type="Pfam" id="PF00905">
    <property type="entry name" value="Transpeptidase"/>
    <property type="match status" value="1"/>
</dbReference>
<keyword evidence="3" id="KW-0812">Transmembrane</keyword>
<dbReference type="InterPro" id="IPR012338">
    <property type="entry name" value="Beta-lactam/transpept-like"/>
</dbReference>
<comment type="caution">
    <text evidence="6">The sequence shown here is derived from an EMBL/GenBank/DDBJ whole genome shotgun (WGS) entry which is preliminary data.</text>
</comment>
<dbReference type="GO" id="GO:0005886">
    <property type="term" value="C:plasma membrane"/>
    <property type="evidence" value="ECO:0007669"/>
    <property type="project" value="TreeGrafter"/>
</dbReference>
<dbReference type="AlphaFoldDB" id="A0A1F7ITH3"/>
<name>A0A1F7ITH3_9BACT</name>
<accession>A0A1F7ITH3</accession>
<evidence type="ECO:0000256" key="1">
    <source>
        <dbReference type="ARBA" id="ARBA00004370"/>
    </source>
</evidence>
<evidence type="ECO:0000256" key="3">
    <source>
        <dbReference type="SAM" id="Phobius"/>
    </source>
</evidence>
<dbReference type="GO" id="GO:0071555">
    <property type="term" value="P:cell wall organization"/>
    <property type="evidence" value="ECO:0007669"/>
    <property type="project" value="TreeGrafter"/>
</dbReference>
<dbReference type="Gene3D" id="3.30.450.330">
    <property type="match status" value="1"/>
</dbReference>
<dbReference type="InterPro" id="IPR050515">
    <property type="entry name" value="Beta-lactam/transpept"/>
</dbReference>
<keyword evidence="3" id="KW-1133">Transmembrane helix</keyword>
<dbReference type="PANTHER" id="PTHR30627">
    <property type="entry name" value="PEPTIDOGLYCAN D,D-TRANSPEPTIDASE"/>
    <property type="match status" value="1"/>
</dbReference>
<comment type="subcellular location">
    <subcellularLocation>
        <location evidence="1">Membrane</location>
    </subcellularLocation>
</comment>
<evidence type="ECO:0000313" key="7">
    <source>
        <dbReference type="Proteomes" id="UP000177141"/>
    </source>
</evidence>
<evidence type="ECO:0000259" key="4">
    <source>
        <dbReference type="Pfam" id="PF00905"/>
    </source>
</evidence>
<dbReference type="SUPFAM" id="SSF56601">
    <property type="entry name" value="beta-lactamase/transpeptidase-like"/>
    <property type="match status" value="1"/>
</dbReference>
<evidence type="ECO:0000256" key="2">
    <source>
        <dbReference type="ARBA" id="ARBA00023136"/>
    </source>
</evidence>
<dbReference type="Gene3D" id="3.90.1310.10">
    <property type="entry name" value="Penicillin-binding protein 2a (Domain 2)"/>
    <property type="match status" value="1"/>
</dbReference>